<dbReference type="EMBL" id="CP115965">
    <property type="protein sequence ID" value="WZW97571.1"/>
    <property type="molecule type" value="Genomic_DNA"/>
</dbReference>
<evidence type="ECO:0000313" key="3">
    <source>
        <dbReference type="Proteomes" id="UP001434337"/>
    </source>
</evidence>
<feature type="compositionally biased region" description="Low complexity" evidence="1">
    <location>
        <begin position="42"/>
        <end position="54"/>
    </location>
</feature>
<evidence type="ECO:0000313" key="2">
    <source>
        <dbReference type="EMBL" id="WZW97571.1"/>
    </source>
</evidence>
<dbReference type="Proteomes" id="UP001434337">
    <property type="component" value="Chromosome"/>
</dbReference>
<protein>
    <recommendedName>
        <fullName evidence="4">DUF5709 domain-containing protein</fullName>
    </recommendedName>
</protein>
<gene>
    <name evidence="2" type="ORF">PCC79_11740</name>
</gene>
<keyword evidence="3" id="KW-1185">Reference proteome</keyword>
<dbReference type="RefSeq" id="WP_342371928.1">
    <property type="nucleotide sequence ID" value="NZ_CP115965.1"/>
</dbReference>
<evidence type="ECO:0000256" key="1">
    <source>
        <dbReference type="SAM" id="MobiDB-lite"/>
    </source>
</evidence>
<feature type="compositionally biased region" description="Acidic residues" evidence="1">
    <location>
        <begin position="1"/>
        <end position="23"/>
    </location>
</feature>
<name>A0ABZ3C5Q4_9ACTN</name>
<proteinExistence type="predicted"/>
<reference evidence="2 3" key="1">
    <citation type="journal article" date="2023" name="Environ Microbiome">
        <title>A coral-associated actinobacterium mitigates coral bleaching under heat stress.</title>
        <authorList>
            <person name="Li J."/>
            <person name="Zou Y."/>
            <person name="Li Q."/>
            <person name="Zhang J."/>
            <person name="Bourne D.G."/>
            <person name="Lyu Y."/>
            <person name="Liu C."/>
            <person name="Zhang S."/>
        </authorList>
    </citation>
    <scope>NUCLEOTIDE SEQUENCE [LARGE SCALE GENOMIC DNA]</scope>
    <source>
        <strain evidence="2 3">SCSIO 13291</strain>
    </source>
</reference>
<feature type="region of interest" description="Disordered" evidence="1">
    <location>
        <begin position="1"/>
        <end position="104"/>
    </location>
</feature>
<evidence type="ECO:0008006" key="4">
    <source>
        <dbReference type="Google" id="ProtNLM"/>
    </source>
</evidence>
<accession>A0ABZ3C5Q4</accession>
<sequence length="104" mass="11107">MSIDSMDAEDGSIDGLDDVDPQDQADANRPYGEVTAEDLSTLDLVADGADAADVGPDHGELEGVVPVDQHRDLDPETDETIEDRLQQEEPDPASAIVPPRPDRA</sequence>
<organism evidence="2 3">
    <name type="scientific">Propioniciclava soli</name>
    <dbReference type="NCBI Taxonomy" id="2775081"/>
    <lineage>
        <taxon>Bacteria</taxon>
        <taxon>Bacillati</taxon>
        <taxon>Actinomycetota</taxon>
        <taxon>Actinomycetes</taxon>
        <taxon>Propionibacteriales</taxon>
        <taxon>Propionibacteriaceae</taxon>
        <taxon>Propioniciclava</taxon>
    </lineage>
</organism>